<name>A0A1G6B8R7_9BACT</name>
<protein>
    <submittedName>
        <fullName evidence="1">Uncharacterized protein</fullName>
    </submittedName>
</protein>
<keyword evidence="2" id="KW-1185">Reference proteome</keyword>
<dbReference type="Proteomes" id="UP000198771">
    <property type="component" value="Unassembled WGS sequence"/>
</dbReference>
<accession>A0A1G6B8R7</accession>
<evidence type="ECO:0000313" key="2">
    <source>
        <dbReference type="Proteomes" id="UP000198771"/>
    </source>
</evidence>
<dbReference type="AlphaFoldDB" id="A0A1G6B8R7"/>
<reference evidence="1 2" key="1">
    <citation type="submission" date="2016-10" db="EMBL/GenBank/DDBJ databases">
        <authorList>
            <person name="de Groot N.N."/>
        </authorList>
    </citation>
    <scope>NUCLEOTIDE SEQUENCE [LARGE SCALE GENOMIC DNA]</scope>
    <source>
        <strain evidence="1 2">ASO4-2</strain>
    </source>
</reference>
<evidence type="ECO:0000313" key="1">
    <source>
        <dbReference type="EMBL" id="SDB17038.1"/>
    </source>
</evidence>
<proteinExistence type="predicted"/>
<organism evidence="1 2">
    <name type="scientific">Desulfonatronum thiosulfatophilum</name>
    <dbReference type="NCBI Taxonomy" id="617002"/>
    <lineage>
        <taxon>Bacteria</taxon>
        <taxon>Pseudomonadati</taxon>
        <taxon>Thermodesulfobacteriota</taxon>
        <taxon>Desulfovibrionia</taxon>
        <taxon>Desulfovibrionales</taxon>
        <taxon>Desulfonatronaceae</taxon>
        <taxon>Desulfonatronum</taxon>
    </lineage>
</organism>
<dbReference type="EMBL" id="FMXO01000004">
    <property type="protein sequence ID" value="SDB17038.1"/>
    <property type="molecule type" value="Genomic_DNA"/>
</dbReference>
<gene>
    <name evidence="1" type="ORF">SAMN05660653_00802</name>
</gene>
<sequence length="89" mass="9830">MVSCIIAEQVGPDPDLHITLRIGYKGKIQQPQALNFVLSFQPGSLQGTNLAGQIIMNGTQPGLQYIENCRPLFRNADLKRLKQGCEQCC</sequence>